<keyword evidence="3" id="KW-1185">Reference proteome</keyword>
<dbReference type="GO" id="GO:0008270">
    <property type="term" value="F:zinc ion binding"/>
    <property type="evidence" value="ECO:0007669"/>
    <property type="project" value="InterPro"/>
</dbReference>
<dbReference type="Gene3D" id="3.40.50.720">
    <property type="entry name" value="NAD(P)-binding Rossmann-like Domain"/>
    <property type="match status" value="1"/>
</dbReference>
<comment type="caution">
    <text evidence="2">The sequence shown here is derived from an EMBL/GenBank/DDBJ whole genome shotgun (WGS) entry which is preliminary data.</text>
</comment>
<proteinExistence type="predicted"/>
<name>A0A5M3WJ72_9ACTN</name>
<dbReference type="SMART" id="SM00829">
    <property type="entry name" value="PKS_ER"/>
    <property type="match status" value="1"/>
</dbReference>
<evidence type="ECO:0000259" key="1">
    <source>
        <dbReference type="SMART" id="SM00829"/>
    </source>
</evidence>
<gene>
    <name evidence="2" type="primary">qor_1</name>
    <name evidence="2" type="ORF">Amac_017270</name>
</gene>
<accession>A0A5M3WJ72</accession>
<dbReference type="InterPro" id="IPR013154">
    <property type="entry name" value="ADH-like_N"/>
</dbReference>
<dbReference type="SUPFAM" id="SSF51735">
    <property type="entry name" value="NAD(P)-binding Rossmann-fold domains"/>
    <property type="match status" value="1"/>
</dbReference>
<dbReference type="Gene3D" id="3.90.180.10">
    <property type="entry name" value="Medium-chain alcohol dehydrogenases, catalytic domain"/>
    <property type="match status" value="1"/>
</dbReference>
<dbReference type="InterPro" id="IPR011032">
    <property type="entry name" value="GroES-like_sf"/>
</dbReference>
<dbReference type="OrthoDB" id="3727682at2"/>
<dbReference type="InterPro" id="IPR002364">
    <property type="entry name" value="Quin_OxRdtase/zeta-crystal_CS"/>
</dbReference>
<dbReference type="CDD" id="cd08267">
    <property type="entry name" value="MDR1"/>
    <property type="match status" value="1"/>
</dbReference>
<feature type="domain" description="Enoyl reductase (ER)" evidence="1">
    <location>
        <begin position="10"/>
        <end position="326"/>
    </location>
</feature>
<evidence type="ECO:0000313" key="3">
    <source>
        <dbReference type="Proteomes" id="UP000331127"/>
    </source>
</evidence>
<sequence>MKAFVLRSYGPTDVLDLTDIDKPVPGDDEVLVRVVATSVNPYDWHNMRGEPYLARLMPDGLGLRTPKLSILGVDIAGNVEAVGKDVTEFHPGDEVFAMLLQGGFADYVCVRESELAPKPKNLSYEQAAAVPMAANTALIGLRDVGRLQPGQQVLINGASGGVGTFAVQIARALGGEVTGVCSTRNVDLVRSLGASDVIDYTRADFTRNGRRYDLLLDVAGGRSMSACRRALTRKGARVIVGGQSGRWIRPMGSMISAVALSGFTSQRAALADVVRCTENKQNLIALTEFIESGKITPVIDRRYPFEEIPAAISYLEKGHAPGKVVITV</sequence>
<dbReference type="SUPFAM" id="SSF50129">
    <property type="entry name" value="GroES-like"/>
    <property type="match status" value="1"/>
</dbReference>
<dbReference type="RefSeq" id="WP_155353781.1">
    <property type="nucleotide sequence ID" value="NZ_BAAAHL010000012.1"/>
</dbReference>
<organism evidence="2 3">
    <name type="scientific">Acrocarpospora macrocephala</name>
    <dbReference type="NCBI Taxonomy" id="150177"/>
    <lineage>
        <taxon>Bacteria</taxon>
        <taxon>Bacillati</taxon>
        <taxon>Actinomycetota</taxon>
        <taxon>Actinomycetes</taxon>
        <taxon>Streptosporangiales</taxon>
        <taxon>Streptosporangiaceae</taxon>
        <taxon>Acrocarpospora</taxon>
    </lineage>
</organism>
<dbReference type="PANTHER" id="PTHR44013:SF1">
    <property type="entry name" value="ZINC-TYPE ALCOHOL DEHYDROGENASE-LIKE PROTEIN C16A3.02C"/>
    <property type="match status" value="1"/>
</dbReference>
<dbReference type="PANTHER" id="PTHR44013">
    <property type="entry name" value="ZINC-TYPE ALCOHOL DEHYDROGENASE-LIKE PROTEIN C16A3.02C"/>
    <property type="match status" value="1"/>
</dbReference>
<dbReference type="AlphaFoldDB" id="A0A5M3WJ72"/>
<dbReference type="InterPro" id="IPR020843">
    <property type="entry name" value="ER"/>
</dbReference>
<protein>
    <submittedName>
        <fullName evidence="2">NADPH:quinone reductase</fullName>
    </submittedName>
</protein>
<dbReference type="EMBL" id="BLAE01000009">
    <property type="protein sequence ID" value="GES08132.1"/>
    <property type="molecule type" value="Genomic_DNA"/>
</dbReference>
<dbReference type="GO" id="GO:0016491">
    <property type="term" value="F:oxidoreductase activity"/>
    <property type="evidence" value="ECO:0007669"/>
    <property type="project" value="InterPro"/>
</dbReference>
<dbReference type="InterPro" id="IPR036291">
    <property type="entry name" value="NAD(P)-bd_dom_sf"/>
</dbReference>
<evidence type="ECO:0000313" key="2">
    <source>
        <dbReference type="EMBL" id="GES08132.1"/>
    </source>
</evidence>
<dbReference type="Proteomes" id="UP000331127">
    <property type="component" value="Unassembled WGS sequence"/>
</dbReference>
<dbReference type="Pfam" id="PF08240">
    <property type="entry name" value="ADH_N"/>
    <property type="match status" value="1"/>
</dbReference>
<reference evidence="2 3" key="1">
    <citation type="submission" date="2019-10" db="EMBL/GenBank/DDBJ databases">
        <title>Whole genome shotgun sequence of Acrocarpospora macrocephala NBRC 16266.</title>
        <authorList>
            <person name="Ichikawa N."/>
            <person name="Kimura A."/>
            <person name="Kitahashi Y."/>
            <person name="Komaki H."/>
            <person name="Oguchi A."/>
        </authorList>
    </citation>
    <scope>NUCLEOTIDE SEQUENCE [LARGE SCALE GENOMIC DNA]</scope>
    <source>
        <strain evidence="2 3">NBRC 16266</strain>
    </source>
</reference>
<dbReference type="PROSITE" id="PS01162">
    <property type="entry name" value="QOR_ZETA_CRYSTAL"/>
    <property type="match status" value="1"/>
</dbReference>
<dbReference type="Pfam" id="PF13602">
    <property type="entry name" value="ADH_zinc_N_2"/>
    <property type="match status" value="1"/>
</dbReference>
<dbReference type="InterPro" id="IPR052733">
    <property type="entry name" value="Chloroplast_QOR"/>
</dbReference>